<dbReference type="AlphaFoldDB" id="A0A1B0BCX3"/>
<protein>
    <submittedName>
        <fullName evidence="3">Uncharacterized protein</fullName>
    </submittedName>
</protein>
<organism evidence="3 4">
    <name type="scientific">Glossina palpalis gambiensis</name>
    <dbReference type="NCBI Taxonomy" id="67801"/>
    <lineage>
        <taxon>Eukaryota</taxon>
        <taxon>Metazoa</taxon>
        <taxon>Ecdysozoa</taxon>
        <taxon>Arthropoda</taxon>
        <taxon>Hexapoda</taxon>
        <taxon>Insecta</taxon>
        <taxon>Pterygota</taxon>
        <taxon>Neoptera</taxon>
        <taxon>Endopterygota</taxon>
        <taxon>Diptera</taxon>
        <taxon>Brachycera</taxon>
        <taxon>Muscomorpha</taxon>
        <taxon>Hippoboscoidea</taxon>
        <taxon>Glossinidae</taxon>
        <taxon>Glossina</taxon>
    </lineage>
</organism>
<feature type="signal peptide" evidence="2">
    <location>
        <begin position="1"/>
        <end position="18"/>
    </location>
</feature>
<feature type="chain" id="PRO_5008404714" evidence="2">
    <location>
        <begin position="19"/>
        <end position="1031"/>
    </location>
</feature>
<feature type="region of interest" description="Disordered" evidence="1">
    <location>
        <begin position="983"/>
        <end position="1003"/>
    </location>
</feature>
<reference evidence="3" key="2">
    <citation type="submission" date="2020-05" db="UniProtKB">
        <authorList>
            <consortium name="EnsemblMetazoa"/>
        </authorList>
    </citation>
    <scope>IDENTIFICATION</scope>
    <source>
        <strain evidence="3">IAEA</strain>
    </source>
</reference>
<keyword evidence="2" id="KW-0732">Signal</keyword>
<evidence type="ECO:0000256" key="1">
    <source>
        <dbReference type="SAM" id="MobiDB-lite"/>
    </source>
</evidence>
<dbReference type="VEuPathDB" id="VectorBase:GPPI026052"/>
<dbReference type="STRING" id="67801.A0A1B0BCX3"/>
<name>A0A1B0BCX3_9MUSC</name>
<evidence type="ECO:0000256" key="2">
    <source>
        <dbReference type="SAM" id="SignalP"/>
    </source>
</evidence>
<reference evidence="4" key="1">
    <citation type="submission" date="2015-01" db="EMBL/GenBank/DDBJ databases">
        <authorList>
            <person name="Aksoy S."/>
            <person name="Warren W."/>
            <person name="Wilson R.K."/>
        </authorList>
    </citation>
    <scope>NUCLEOTIDE SEQUENCE [LARGE SCALE GENOMIC DNA]</scope>
    <source>
        <strain evidence="4">IAEA</strain>
    </source>
</reference>
<evidence type="ECO:0000313" key="3">
    <source>
        <dbReference type="EnsemblMetazoa" id="GPPI026052-PA"/>
    </source>
</evidence>
<evidence type="ECO:0000313" key="4">
    <source>
        <dbReference type="Proteomes" id="UP000092460"/>
    </source>
</evidence>
<dbReference type="EMBL" id="JXJN01012161">
    <property type="status" value="NOT_ANNOTATED_CDS"/>
    <property type="molecule type" value="Genomic_DNA"/>
</dbReference>
<dbReference type="EnsemblMetazoa" id="GPPI026052-RA">
    <property type="protein sequence ID" value="GPPI026052-PA"/>
    <property type="gene ID" value="GPPI026052"/>
</dbReference>
<dbReference type="Proteomes" id="UP000092460">
    <property type="component" value="Unassembled WGS sequence"/>
</dbReference>
<keyword evidence="4" id="KW-1185">Reference proteome</keyword>
<accession>A0A1B0BCX3</accession>
<sequence>MKILILCIIYYLVPNVLSECILEIPANKEIAPVWKKKIGSRWFKIPHITNRLKLQDGEIIHGYCATKFKNIRYNIQHETDLDCDDYDYGCKANQMYIETRDEEISGKNVTIKCSNDSLTYESHLLEYVPAIECNDVKWIVNVKSVQNSETETSWCKENHQILELSVTNTDQHHTLAHICYDLEDFSLQSLKYKTIKHDLPEASTLSSEVKFPYETVLHTENDVLQHYLERLGEKNPWLKLAHYEYANIIQSSPFIKQFNQYYQLLDILWWRNLRVTNWQRFLNALEEHITVYSYTIYMGVAGTVQIPLWSNPDEFQYLQVQNGYVNTTVPQYIWMYLESSDDKNPDVYVFGYNSPYAEFFHSKEVQFCSDTCSDFDWLKNVRSSFHYDNFGIVFCCSPESVKMSAYGGKLPYKLSSPALDEAANISRQEEKVIKLEEREETVESTEKAEVVEKSVKLEEPTTPHKLSTSVLDIPENYVTASMEEEIIKRVKELEEITAMSSELEERQAFENFVYARRVSAADWTCIYTYAREIMKIVILCIIWFLVPNVWSECVLQIPDNKEIAPLWKKNIGNRWSKFPYITNRVKLQHGEIIKGYCATKFKDIFNRVEVKRKCDYYDYDCQRHSLRTELKKTELSHNNITIECSGDSLKHESHLLNNLHILKCNSIEWTVNMKSVQDSETKTLWCKEDHQILELSTNNLDQNRTLAHICYNVEEISLQAVKYPTIKRTTESWNVNKFLPVVLDDLPEASILSSEVKFLNSTLLHMENDVLTRYLETLSEENPWLKLARYEYANIIQSSPFINYYNQYNQLLDILWWHDLRVTNWRRFLKALEEHSAVNSYTIYTGAMGAVQIPIWSNPSEFQFLDVQNGFPLPQYIWTYLESSDGKNPDLFVFGYNSPYAEFFDTSEVKFCADTCSDFDWLKNARSSFDYSNFGIVFCCSPESVKESSYARKLPYKISAPVLDISDNDATVPIGEEEVKKLEKSRETVESTEKPDVVEKSEIPEEPQTLGNYIFIDRNSALDSNFEGSGY</sequence>
<proteinExistence type="predicted"/>